<dbReference type="InterPro" id="IPR013249">
    <property type="entry name" value="RNA_pol_sigma70_r4_t2"/>
</dbReference>
<proteinExistence type="inferred from homology"/>
<dbReference type="EMBL" id="DVOF01000010">
    <property type="protein sequence ID" value="HIV02023.1"/>
    <property type="molecule type" value="Genomic_DNA"/>
</dbReference>
<dbReference type="InterPro" id="IPR036388">
    <property type="entry name" value="WH-like_DNA-bd_sf"/>
</dbReference>
<reference evidence="7" key="2">
    <citation type="journal article" date="2021" name="PeerJ">
        <title>Extensive microbial diversity within the chicken gut microbiome revealed by metagenomics and culture.</title>
        <authorList>
            <person name="Gilroy R."/>
            <person name="Ravi A."/>
            <person name="Getino M."/>
            <person name="Pursley I."/>
            <person name="Horton D.L."/>
            <person name="Alikhan N.F."/>
            <person name="Baker D."/>
            <person name="Gharbi K."/>
            <person name="Hall N."/>
            <person name="Watson M."/>
            <person name="Adriaenssens E.M."/>
            <person name="Foster-Nyarko E."/>
            <person name="Jarju S."/>
            <person name="Secka A."/>
            <person name="Antonio M."/>
            <person name="Oren A."/>
            <person name="Chaudhuri R.R."/>
            <person name="La Ragione R."/>
            <person name="Hildebrand F."/>
            <person name="Pallen M.J."/>
        </authorList>
    </citation>
    <scope>NUCLEOTIDE SEQUENCE</scope>
    <source>
        <strain evidence="7">4920</strain>
    </source>
</reference>
<dbReference type="InterPro" id="IPR007627">
    <property type="entry name" value="RNA_pol_sigma70_r2"/>
</dbReference>
<dbReference type="InterPro" id="IPR014284">
    <property type="entry name" value="RNA_pol_sigma-70_dom"/>
</dbReference>
<organism evidence="7 8">
    <name type="scientific">Candidatus Aphodoplasma excrementigallinarum</name>
    <dbReference type="NCBI Taxonomy" id="2840673"/>
    <lineage>
        <taxon>Bacteria</taxon>
        <taxon>Bacillati</taxon>
        <taxon>Bacillota</taxon>
        <taxon>Clostridia</taxon>
        <taxon>Eubacteriales</taxon>
        <taxon>Candidatus Aphodoplasma</taxon>
    </lineage>
</organism>
<feature type="domain" description="RNA polymerase sigma-70 region 2" evidence="5">
    <location>
        <begin position="11"/>
        <end position="77"/>
    </location>
</feature>
<dbReference type="AlphaFoldDB" id="A0A9D1NF65"/>
<evidence type="ECO:0000313" key="8">
    <source>
        <dbReference type="Proteomes" id="UP000886743"/>
    </source>
</evidence>
<dbReference type="Pfam" id="PF08281">
    <property type="entry name" value="Sigma70_r4_2"/>
    <property type="match status" value="1"/>
</dbReference>
<dbReference type="Proteomes" id="UP000886743">
    <property type="component" value="Unassembled WGS sequence"/>
</dbReference>
<dbReference type="GO" id="GO:0006352">
    <property type="term" value="P:DNA-templated transcription initiation"/>
    <property type="evidence" value="ECO:0007669"/>
    <property type="project" value="InterPro"/>
</dbReference>
<reference evidence="7" key="1">
    <citation type="submission" date="2020-10" db="EMBL/GenBank/DDBJ databases">
        <authorList>
            <person name="Gilroy R."/>
        </authorList>
    </citation>
    <scope>NUCLEOTIDE SEQUENCE</scope>
    <source>
        <strain evidence="7">4920</strain>
    </source>
</reference>
<dbReference type="Pfam" id="PF04542">
    <property type="entry name" value="Sigma70_r2"/>
    <property type="match status" value="1"/>
</dbReference>
<dbReference type="GO" id="GO:0016987">
    <property type="term" value="F:sigma factor activity"/>
    <property type="evidence" value="ECO:0007669"/>
    <property type="project" value="UniProtKB-KW"/>
</dbReference>
<dbReference type="PANTHER" id="PTHR43133:SF51">
    <property type="entry name" value="RNA POLYMERASE SIGMA FACTOR"/>
    <property type="match status" value="1"/>
</dbReference>
<dbReference type="GO" id="GO:0003677">
    <property type="term" value="F:DNA binding"/>
    <property type="evidence" value="ECO:0007669"/>
    <property type="project" value="InterPro"/>
</dbReference>
<protein>
    <submittedName>
        <fullName evidence="7">Sigma-70 family RNA polymerase sigma factor</fullName>
    </submittedName>
</protein>
<dbReference type="SUPFAM" id="SSF88659">
    <property type="entry name" value="Sigma3 and sigma4 domains of RNA polymerase sigma factors"/>
    <property type="match status" value="1"/>
</dbReference>
<evidence type="ECO:0000313" key="7">
    <source>
        <dbReference type="EMBL" id="HIV02023.1"/>
    </source>
</evidence>
<dbReference type="InterPro" id="IPR013325">
    <property type="entry name" value="RNA_pol_sigma_r2"/>
</dbReference>
<evidence type="ECO:0000256" key="1">
    <source>
        <dbReference type="ARBA" id="ARBA00010641"/>
    </source>
</evidence>
<comment type="caution">
    <text evidence="7">The sequence shown here is derived from an EMBL/GenBank/DDBJ whole genome shotgun (WGS) entry which is preliminary data.</text>
</comment>
<dbReference type="SUPFAM" id="SSF88946">
    <property type="entry name" value="Sigma2 domain of RNA polymerase sigma factors"/>
    <property type="match status" value="1"/>
</dbReference>
<evidence type="ECO:0000256" key="4">
    <source>
        <dbReference type="ARBA" id="ARBA00023163"/>
    </source>
</evidence>
<gene>
    <name evidence="7" type="ORF">IAC74_00505</name>
</gene>
<dbReference type="Gene3D" id="1.10.1740.10">
    <property type="match status" value="1"/>
</dbReference>
<keyword evidence="4" id="KW-0804">Transcription</keyword>
<sequence>MDNRQLFEQFIRQNVDGAYRFAYTYMKNREDAEDVVNESVVKALRSIRSLKNPEYIKTWFYKIIVNTSLTQLRRKKRFMQLEHVEEAAEDDHARLLFDSMVAAVAEPDRSILVLRYCEGMTLAQVARVLDMNENTIKTRLYRTLRTLRADMEAKLDEPNQKGI</sequence>
<dbReference type="NCBIfam" id="TIGR02937">
    <property type="entry name" value="sigma70-ECF"/>
    <property type="match status" value="1"/>
</dbReference>
<evidence type="ECO:0000259" key="6">
    <source>
        <dbReference type="Pfam" id="PF08281"/>
    </source>
</evidence>
<name>A0A9D1NF65_9FIRM</name>
<dbReference type="InterPro" id="IPR039425">
    <property type="entry name" value="RNA_pol_sigma-70-like"/>
</dbReference>
<evidence type="ECO:0000259" key="5">
    <source>
        <dbReference type="Pfam" id="PF04542"/>
    </source>
</evidence>
<dbReference type="InterPro" id="IPR013324">
    <property type="entry name" value="RNA_pol_sigma_r3/r4-like"/>
</dbReference>
<keyword evidence="3" id="KW-0731">Sigma factor</keyword>
<keyword evidence="2" id="KW-0805">Transcription regulation</keyword>
<accession>A0A9D1NF65</accession>
<dbReference type="Gene3D" id="1.10.10.10">
    <property type="entry name" value="Winged helix-like DNA-binding domain superfamily/Winged helix DNA-binding domain"/>
    <property type="match status" value="1"/>
</dbReference>
<feature type="domain" description="RNA polymerase sigma factor 70 region 4 type 2" evidence="6">
    <location>
        <begin position="96"/>
        <end position="147"/>
    </location>
</feature>
<comment type="similarity">
    <text evidence="1">Belongs to the sigma-70 factor family. ECF subfamily.</text>
</comment>
<evidence type="ECO:0000256" key="3">
    <source>
        <dbReference type="ARBA" id="ARBA00023082"/>
    </source>
</evidence>
<dbReference type="PANTHER" id="PTHR43133">
    <property type="entry name" value="RNA POLYMERASE ECF-TYPE SIGMA FACTO"/>
    <property type="match status" value="1"/>
</dbReference>
<evidence type="ECO:0000256" key="2">
    <source>
        <dbReference type="ARBA" id="ARBA00023015"/>
    </source>
</evidence>